<name>A0A372LAG8_9BACI</name>
<protein>
    <submittedName>
        <fullName evidence="1">Bacitracin ABC transporter ATP-binding protein</fullName>
    </submittedName>
</protein>
<dbReference type="Proteomes" id="UP000264541">
    <property type="component" value="Unassembled WGS sequence"/>
</dbReference>
<keyword evidence="2" id="KW-1185">Reference proteome</keyword>
<keyword evidence="1" id="KW-0067">ATP-binding</keyword>
<reference evidence="1 2" key="1">
    <citation type="submission" date="2018-08" db="EMBL/GenBank/DDBJ databases">
        <title>Bacillus chawlae sp. nov., Bacillus glennii sp. nov., and Bacillus saganii sp. nov. Isolated from the Vehicle Assembly Building at Kennedy Space Center where the Viking Spacecraft were Assembled.</title>
        <authorList>
            <person name="Seuylemezian A."/>
            <person name="Vaishampayan P."/>
        </authorList>
    </citation>
    <scope>NUCLEOTIDE SEQUENCE [LARGE SCALE GENOMIC DNA]</scope>
    <source>
        <strain evidence="1 2">V47-23a</strain>
    </source>
</reference>
<evidence type="ECO:0000313" key="2">
    <source>
        <dbReference type="Proteomes" id="UP000264541"/>
    </source>
</evidence>
<evidence type="ECO:0000313" key="1">
    <source>
        <dbReference type="EMBL" id="RFU62716.1"/>
    </source>
</evidence>
<proteinExistence type="predicted"/>
<gene>
    <name evidence="1" type="ORF">D0469_20315</name>
</gene>
<sequence length="42" mass="4841">MQKDKVPFLTKEFLDNLAKEINEQYGVPKTEDGKKISEKDEG</sequence>
<keyword evidence="1" id="KW-0547">Nucleotide-binding</keyword>
<accession>A0A372LAG8</accession>
<dbReference type="GO" id="GO:0005524">
    <property type="term" value="F:ATP binding"/>
    <property type="evidence" value="ECO:0007669"/>
    <property type="project" value="UniProtKB-KW"/>
</dbReference>
<comment type="caution">
    <text evidence="1">The sequence shown here is derived from an EMBL/GenBank/DDBJ whole genome shotgun (WGS) entry which is preliminary data.</text>
</comment>
<dbReference type="OrthoDB" id="2937949at2"/>
<dbReference type="EMBL" id="QVTE01000072">
    <property type="protein sequence ID" value="RFU62716.1"/>
    <property type="molecule type" value="Genomic_DNA"/>
</dbReference>
<organism evidence="1 2">
    <name type="scientific">Peribacillus saganii</name>
    <dbReference type="NCBI Taxonomy" id="2303992"/>
    <lineage>
        <taxon>Bacteria</taxon>
        <taxon>Bacillati</taxon>
        <taxon>Bacillota</taxon>
        <taxon>Bacilli</taxon>
        <taxon>Bacillales</taxon>
        <taxon>Bacillaceae</taxon>
        <taxon>Peribacillus</taxon>
    </lineage>
</organism>
<dbReference type="RefSeq" id="WP_117328541.1">
    <property type="nucleotide sequence ID" value="NZ_QVTE01000072.1"/>
</dbReference>
<dbReference type="AlphaFoldDB" id="A0A372LAG8"/>